<dbReference type="PROSITE" id="PS00482">
    <property type="entry name" value="DIHYDROOROTASE_1"/>
    <property type="match status" value="1"/>
</dbReference>
<feature type="domain" description="Amidohydrolase-related" evidence="9">
    <location>
        <begin position="62"/>
        <end position="444"/>
    </location>
</feature>
<sequence length="485" mass="50908">MTKNTVPEGKGWETLIKGGDVVLPDFAEPQRLDIAIAGGRIAAIGPELDAAGAQTVDASGLLVLPGGVDVHVHFNEPNMGYWEGFPTGSAALAAGGVTAYADMPLNGLPATVDRAALALKAACAEGRSAVDYAFWGGLVPGKLEELEPMAEAGVVGFKAFVSKPGGEGEGRFVEADDWTLYEGMRRIASFGGVLALHAENDSMTTALGDSMRRAGRFGALDFAASRPPVAELEAVHRALFYAELTGCRLHFVHISHPDSVERIHRARRDGLDVTVETCPHYLMLTADDMARIGPVAKCAPPLRDAESVERLWAQLAEGKIDLVASDHSPSPIELKARPGLSFFDAWGGISGAQSTVELVLGEGLRRGIPAGRLARVLSGAPAERFGLAGKGAIAVGKDADLALIDRRAGYTLQSSQLQYLHPHSPYTGMRMDVRVVRTLLRGRVAYSLEGGVVPAGGMRTPGGLGAPAERRLAAEAGAGGPFGAR</sequence>
<comment type="similarity">
    <text evidence="2">Belongs to the metallo-dependent hydrolases superfamily. DHOase family. Class I DHOase subfamily.</text>
</comment>
<keyword evidence="4 8" id="KW-0659">Purine metabolism</keyword>
<dbReference type="InterPro" id="IPR002195">
    <property type="entry name" value="Dihydroorotase_CS"/>
</dbReference>
<comment type="cofactor">
    <cofactor evidence="8">
        <name>Zn(2+)</name>
        <dbReference type="ChEBI" id="CHEBI:29105"/>
    </cofactor>
    <text evidence="8">Binds 2 Zn(2+) ions per subunit.</text>
</comment>
<evidence type="ECO:0000256" key="7">
    <source>
        <dbReference type="ARBA" id="ARBA00022833"/>
    </source>
</evidence>
<dbReference type="InterPro" id="IPR017593">
    <property type="entry name" value="Allantoinase"/>
</dbReference>
<dbReference type="RefSeq" id="WP_168908966.1">
    <property type="nucleotide sequence ID" value="NZ_CP051428.1"/>
</dbReference>
<evidence type="ECO:0000256" key="3">
    <source>
        <dbReference type="ARBA" id="ARBA00011881"/>
    </source>
</evidence>
<dbReference type="InterPro" id="IPR006680">
    <property type="entry name" value="Amidohydro-rel"/>
</dbReference>
<protein>
    <recommendedName>
        <fullName evidence="8">Allantoinase</fullName>
        <ecNumber evidence="8">3.5.2.5</ecNumber>
    </recommendedName>
    <alternativeName>
        <fullName evidence="8">Allantoin-utilizing enzyme</fullName>
    </alternativeName>
</protein>
<feature type="modified residue" description="N6-carboxylysine" evidence="8">
    <location>
        <position position="158"/>
    </location>
</feature>
<dbReference type="UniPathway" id="UPA00395">
    <property type="reaction ID" value="UER00653"/>
</dbReference>
<evidence type="ECO:0000256" key="4">
    <source>
        <dbReference type="ARBA" id="ARBA00022631"/>
    </source>
</evidence>
<feature type="binding site" evidence="8">
    <location>
        <position position="197"/>
    </location>
    <ligand>
        <name>Zn(2+)</name>
        <dbReference type="ChEBI" id="CHEBI:29105"/>
        <label>2</label>
    </ligand>
</feature>
<evidence type="ECO:0000313" key="10">
    <source>
        <dbReference type="EMBL" id="QJC53428.1"/>
    </source>
</evidence>
<evidence type="ECO:0000256" key="6">
    <source>
        <dbReference type="ARBA" id="ARBA00022801"/>
    </source>
</evidence>
<keyword evidence="11" id="KW-1185">Reference proteome</keyword>
<dbReference type="GO" id="GO:0006145">
    <property type="term" value="P:purine nucleobase catabolic process"/>
    <property type="evidence" value="ECO:0007669"/>
    <property type="project" value="TreeGrafter"/>
</dbReference>
<dbReference type="HAMAP" id="MF_01645">
    <property type="entry name" value="Hydantoinase"/>
    <property type="match status" value="1"/>
</dbReference>
<dbReference type="EMBL" id="CP051428">
    <property type="protein sequence ID" value="QJC53428.1"/>
    <property type="molecule type" value="Genomic_DNA"/>
</dbReference>
<proteinExistence type="inferred from homology"/>
<dbReference type="GO" id="GO:0000256">
    <property type="term" value="P:allantoin catabolic process"/>
    <property type="evidence" value="ECO:0007669"/>
    <property type="project" value="UniProtKB-UniRule"/>
</dbReference>
<comment type="function">
    <text evidence="8">Catalyzes the conversion of allantoin (5-ureidohydantoin) to allantoic acid by hydrolytic cleavage of the five-member hydantoin ring.</text>
</comment>
<accession>A0A6H2H261</accession>
<dbReference type="NCBIfam" id="TIGR03178">
    <property type="entry name" value="allantoinase"/>
    <property type="match status" value="1"/>
</dbReference>
<dbReference type="EC" id="3.5.2.5" evidence="8"/>
<evidence type="ECO:0000256" key="8">
    <source>
        <dbReference type="HAMAP-Rule" id="MF_01645"/>
    </source>
</evidence>
<feature type="binding site" evidence="8">
    <location>
        <position position="326"/>
    </location>
    <ligand>
        <name>Zn(2+)</name>
        <dbReference type="ChEBI" id="CHEBI:29105"/>
        <label>1</label>
    </ligand>
</feature>
<evidence type="ECO:0000256" key="2">
    <source>
        <dbReference type="ARBA" id="ARBA00010286"/>
    </source>
</evidence>
<feature type="binding site" evidence="8">
    <location>
        <position position="73"/>
    </location>
    <ligand>
        <name>Zn(2+)</name>
        <dbReference type="ChEBI" id="CHEBI:29105"/>
        <label>1</label>
    </ligand>
</feature>
<evidence type="ECO:0000256" key="5">
    <source>
        <dbReference type="ARBA" id="ARBA00022723"/>
    </source>
</evidence>
<dbReference type="Gene3D" id="3.20.20.140">
    <property type="entry name" value="Metal-dependent hydrolases"/>
    <property type="match status" value="1"/>
</dbReference>
<dbReference type="SUPFAM" id="SSF51556">
    <property type="entry name" value="Metallo-dependent hydrolases"/>
    <property type="match status" value="1"/>
</dbReference>
<dbReference type="KEGG" id="palr:HGI30_18890"/>
<feature type="binding site" evidence="8">
    <location>
        <position position="253"/>
    </location>
    <ligand>
        <name>Zn(2+)</name>
        <dbReference type="ChEBI" id="CHEBI:29105"/>
        <label>2</label>
    </ligand>
</feature>
<evidence type="ECO:0000313" key="11">
    <source>
        <dbReference type="Proteomes" id="UP000502136"/>
    </source>
</evidence>
<dbReference type="InterPro" id="IPR011059">
    <property type="entry name" value="Metal-dep_hydrolase_composite"/>
</dbReference>
<dbReference type="AlphaFoldDB" id="A0A6H2H261"/>
<dbReference type="PANTHER" id="PTHR43668">
    <property type="entry name" value="ALLANTOINASE"/>
    <property type="match status" value="1"/>
</dbReference>
<gene>
    <name evidence="8 10" type="primary">allB</name>
    <name evidence="10" type="ORF">HGI30_18890</name>
</gene>
<comment type="PTM">
    <text evidence="8">Carboxylation allows a single lysine to coordinate two zinc ions.</text>
</comment>
<dbReference type="PANTHER" id="PTHR43668:SF4">
    <property type="entry name" value="ALLANTOINASE"/>
    <property type="match status" value="1"/>
</dbReference>
<dbReference type="GO" id="GO:0050897">
    <property type="term" value="F:cobalt ion binding"/>
    <property type="evidence" value="ECO:0007669"/>
    <property type="project" value="InterPro"/>
</dbReference>
<dbReference type="Gene3D" id="2.30.40.10">
    <property type="entry name" value="Urease, subunit C, domain 1"/>
    <property type="match status" value="1"/>
</dbReference>
<feature type="binding site" description="via carbamate group" evidence="8">
    <location>
        <position position="158"/>
    </location>
    <ligand>
        <name>Zn(2+)</name>
        <dbReference type="ChEBI" id="CHEBI:29105"/>
        <label>1</label>
    </ligand>
</feature>
<evidence type="ECO:0000256" key="1">
    <source>
        <dbReference type="ARBA" id="ARBA00002368"/>
    </source>
</evidence>
<dbReference type="GO" id="GO:0005737">
    <property type="term" value="C:cytoplasm"/>
    <property type="evidence" value="ECO:0007669"/>
    <property type="project" value="TreeGrafter"/>
</dbReference>
<evidence type="ECO:0000259" key="9">
    <source>
        <dbReference type="Pfam" id="PF01979"/>
    </source>
</evidence>
<dbReference type="Pfam" id="PF01979">
    <property type="entry name" value="Amidohydro_1"/>
    <property type="match status" value="1"/>
</dbReference>
<dbReference type="Proteomes" id="UP000502136">
    <property type="component" value="Chromosome"/>
</dbReference>
<comment type="similarity">
    <text evidence="8">Belongs to the metallo-dependent hydrolases superfamily. Allantoinase family.</text>
</comment>
<feature type="binding site" description="via carbamate group" evidence="8">
    <location>
        <position position="158"/>
    </location>
    <ligand>
        <name>Zn(2+)</name>
        <dbReference type="ChEBI" id="CHEBI:29105"/>
        <label>2</label>
    </ligand>
</feature>
<dbReference type="InterPro" id="IPR032466">
    <property type="entry name" value="Metal_Hydrolase"/>
</dbReference>
<keyword evidence="7 8" id="KW-0862">Zinc</keyword>
<dbReference type="InterPro" id="IPR050138">
    <property type="entry name" value="DHOase/Allantoinase_Hydrolase"/>
</dbReference>
<dbReference type="GO" id="GO:0008270">
    <property type="term" value="F:zinc ion binding"/>
    <property type="evidence" value="ECO:0007669"/>
    <property type="project" value="InterPro"/>
</dbReference>
<name>A0A6H2H261_9BACL</name>
<organism evidence="10 11">
    <name type="scientific">Paenibacillus albicereus</name>
    <dbReference type="NCBI Taxonomy" id="2726185"/>
    <lineage>
        <taxon>Bacteria</taxon>
        <taxon>Bacillati</taxon>
        <taxon>Bacillota</taxon>
        <taxon>Bacilli</taxon>
        <taxon>Bacillales</taxon>
        <taxon>Paenibacillaceae</taxon>
        <taxon>Paenibacillus</taxon>
    </lineage>
</organism>
<dbReference type="SUPFAM" id="SSF51338">
    <property type="entry name" value="Composite domain of metallo-dependent hydrolases"/>
    <property type="match status" value="1"/>
</dbReference>
<dbReference type="GO" id="GO:0004038">
    <property type="term" value="F:allantoinase activity"/>
    <property type="evidence" value="ECO:0007669"/>
    <property type="project" value="UniProtKB-UniRule"/>
</dbReference>
<comment type="pathway">
    <text evidence="8">Nitrogen metabolism; (S)-allantoin degradation; allantoate from (S)-allantoin: step 1/1.</text>
</comment>
<keyword evidence="6 8" id="KW-0378">Hydrolase</keyword>
<comment type="subunit">
    <text evidence="3 8">Homotetramer.</text>
</comment>
<keyword evidence="5 8" id="KW-0479">Metal-binding</keyword>
<comment type="catalytic activity">
    <reaction evidence="8">
        <text>(S)-allantoin + H2O = allantoate + H(+)</text>
        <dbReference type="Rhea" id="RHEA:17029"/>
        <dbReference type="ChEBI" id="CHEBI:15377"/>
        <dbReference type="ChEBI" id="CHEBI:15378"/>
        <dbReference type="ChEBI" id="CHEBI:15678"/>
        <dbReference type="ChEBI" id="CHEBI:17536"/>
        <dbReference type="EC" id="3.5.2.5"/>
    </reaction>
</comment>
<feature type="binding site" evidence="8">
    <location>
        <position position="71"/>
    </location>
    <ligand>
        <name>Zn(2+)</name>
        <dbReference type="ChEBI" id="CHEBI:29105"/>
        <label>1</label>
    </ligand>
</feature>
<dbReference type="InterPro" id="IPR047604">
    <property type="entry name" value="Allantoinase_bact"/>
</dbReference>
<reference evidence="10 11" key="1">
    <citation type="submission" date="2020-04" db="EMBL/GenBank/DDBJ databases">
        <title>Novel Paenibacillus strain UniB2 isolated from commercial digestive syrup.</title>
        <authorList>
            <person name="Thorat V."/>
            <person name="Kirdat K."/>
            <person name="Tiwarekar B."/>
            <person name="Yadav A."/>
        </authorList>
    </citation>
    <scope>NUCLEOTIDE SEQUENCE [LARGE SCALE GENOMIC DNA]</scope>
    <source>
        <strain evidence="10 11">UniB2</strain>
    </source>
</reference>
<comment type="function">
    <text evidence="1">Catalyzes the reversible cyclization of carbamoyl aspartate to dihydroorotate.</text>
</comment>